<proteinExistence type="inferred from homology"/>
<evidence type="ECO:0000256" key="7">
    <source>
        <dbReference type="HAMAP-Rule" id="MF_00671"/>
    </source>
</evidence>
<keyword evidence="3 7" id="KW-0132">Cell division</keyword>
<accession>A0A1W1Y1M8</accession>
<name>A0A1W1Y1M8_9BURK</name>
<comment type="similarity">
    <text evidence="2 7">Belongs to the TolB family.</text>
</comment>
<dbReference type="Pfam" id="PF04052">
    <property type="entry name" value="TolB_N"/>
    <property type="match status" value="1"/>
</dbReference>
<dbReference type="Pfam" id="PF07676">
    <property type="entry name" value="PD40"/>
    <property type="match status" value="4"/>
</dbReference>
<dbReference type="HAMAP" id="MF_00671">
    <property type="entry name" value="TolB"/>
    <property type="match status" value="1"/>
</dbReference>
<evidence type="ECO:0000259" key="8">
    <source>
        <dbReference type="Pfam" id="PF04052"/>
    </source>
</evidence>
<dbReference type="InterPro" id="IPR014167">
    <property type="entry name" value="Tol-Pal_TolB"/>
</dbReference>
<organism evidence="9 10">
    <name type="scientific">Polynucleobacter kasalickyi</name>
    <dbReference type="NCBI Taxonomy" id="1938817"/>
    <lineage>
        <taxon>Bacteria</taxon>
        <taxon>Pseudomonadati</taxon>
        <taxon>Pseudomonadota</taxon>
        <taxon>Betaproteobacteria</taxon>
        <taxon>Burkholderiales</taxon>
        <taxon>Burkholderiaceae</taxon>
        <taxon>Polynucleobacter</taxon>
    </lineage>
</organism>
<evidence type="ECO:0000256" key="4">
    <source>
        <dbReference type="ARBA" id="ARBA00022729"/>
    </source>
</evidence>
<evidence type="ECO:0000313" key="9">
    <source>
        <dbReference type="EMBL" id="SMC30120.1"/>
    </source>
</evidence>
<dbReference type="Proteomes" id="UP000192708">
    <property type="component" value="Unassembled WGS sequence"/>
</dbReference>
<sequence precursor="true">MNSLKSKYRFIKDRSTAFCILCLCLSFGIAKPSFAQMQIEISGVGQSQFPIAVPSFTAENNLTSKVTDVVRSDLANTGKFFNIDPGSTVQGITENPDLSFWTARRAQALAVGDVKALAGGMFEVTYRLYDTVKKESLGGTTVQVGSQDIRRAGHAIADDIVQRLTGERGIFSTRLSYITRNGKQFQLMISDSDGQNSRVALTSIEPIISPVWSPDGKNVAYVSFETKKPVVYVHELSTGKRIVLANQKGNNSAPAWSPDGTKLAVSLSKDGNTQIYSVNADGSNLKRLTSGSAVDTEPQWSKDGRSIYFTSDRGGSPQIYRMNSDGESFGPATRVTFKHSYATSPRISPDGKNLAYIARSGGFKLQLLDLKTGDVVGLTQTNYDETPTFAANGKFILYATRIGNRNVLAAVSIDGSVKQVLSIPGSDVREPAWGPFMN</sequence>
<dbReference type="SUPFAM" id="SSF52964">
    <property type="entry name" value="TolB, N-terminal domain"/>
    <property type="match status" value="1"/>
</dbReference>
<protein>
    <recommendedName>
        <fullName evidence="7">Tol-Pal system protein TolB</fullName>
    </recommendedName>
</protein>
<keyword evidence="4 7" id="KW-0732">Signal</keyword>
<dbReference type="PANTHER" id="PTHR36842:SF1">
    <property type="entry name" value="PROTEIN TOLB"/>
    <property type="match status" value="1"/>
</dbReference>
<evidence type="ECO:0000256" key="6">
    <source>
        <dbReference type="ARBA" id="ARBA00023306"/>
    </source>
</evidence>
<dbReference type="STRING" id="1938817.SAMN06296008_10149"/>
<dbReference type="Gene3D" id="2.120.10.30">
    <property type="entry name" value="TolB, C-terminal domain"/>
    <property type="match status" value="1"/>
</dbReference>
<dbReference type="PANTHER" id="PTHR36842">
    <property type="entry name" value="PROTEIN TOLB HOMOLOG"/>
    <property type="match status" value="1"/>
</dbReference>
<comment type="function">
    <text evidence="7">Part of the Tol-Pal system, which plays a role in outer membrane invagination during cell division and is important for maintaining outer membrane integrity.</text>
</comment>
<dbReference type="InterPro" id="IPR011659">
    <property type="entry name" value="WD40"/>
</dbReference>
<dbReference type="SUPFAM" id="SSF69304">
    <property type="entry name" value="Tricorn protease N-terminal domain"/>
    <property type="match status" value="1"/>
</dbReference>
<reference evidence="9 10" key="1">
    <citation type="submission" date="2017-04" db="EMBL/GenBank/DDBJ databases">
        <authorList>
            <person name="Afonso C.L."/>
            <person name="Miller P.J."/>
            <person name="Scott M.A."/>
            <person name="Spackman E."/>
            <person name="Goraichik I."/>
            <person name="Dimitrov K.M."/>
            <person name="Suarez D.L."/>
            <person name="Swayne D.E."/>
        </authorList>
    </citation>
    <scope>NUCLEOTIDE SEQUENCE [LARGE SCALE GENOMIC DNA]</scope>
    <source>
        <strain evidence="9 10">VK13</strain>
    </source>
</reference>
<evidence type="ECO:0000256" key="3">
    <source>
        <dbReference type="ARBA" id="ARBA00022618"/>
    </source>
</evidence>
<dbReference type="OrthoDB" id="9802240at2"/>
<dbReference type="InterPro" id="IPR007195">
    <property type="entry name" value="TolB_N"/>
</dbReference>
<dbReference type="GO" id="GO:0051301">
    <property type="term" value="P:cell division"/>
    <property type="evidence" value="ECO:0007669"/>
    <property type="project" value="UniProtKB-UniRule"/>
</dbReference>
<keyword evidence="5 7" id="KW-0574">Periplasm</keyword>
<dbReference type="RefSeq" id="WP_084281851.1">
    <property type="nucleotide sequence ID" value="NZ_FWXJ01000001.1"/>
</dbReference>
<comment type="subunit">
    <text evidence="7">The Tol-Pal system is composed of five core proteins: the inner membrane proteins TolA, TolQ and TolR, the periplasmic protein TolB and the outer membrane protein Pal. They form a network linking the inner and outer membranes and the peptidoglycan layer.</text>
</comment>
<dbReference type="Gene3D" id="3.40.50.10070">
    <property type="entry name" value="TolB, N-terminal domain"/>
    <property type="match status" value="1"/>
</dbReference>
<keyword evidence="10" id="KW-1185">Reference proteome</keyword>
<dbReference type="NCBIfam" id="TIGR02800">
    <property type="entry name" value="propeller_TolB"/>
    <property type="match status" value="1"/>
</dbReference>
<dbReference type="InterPro" id="IPR011042">
    <property type="entry name" value="6-blade_b-propeller_TolB-like"/>
</dbReference>
<evidence type="ECO:0000256" key="1">
    <source>
        <dbReference type="ARBA" id="ARBA00004418"/>
    </source>
</evidence>
<feature type="chain" id="PRO_5013408068" description="Tol-Pal system protein TolB" evidence="7">
    <location>
        <begin position="36"/>
        <end position="438"/>
    </location>
</feature>
<dbReference type="EMBL" id="FWXJ01000001">
    <property type="protein sequence ID" value="SMC30120.1"/>
    <property type="molecule type" value="Genomic_DNA"/>
</dbReference>
<comment type="subcellular location">
    <subcellularLocation>
        <location evidence="1 7">Periplasm</location>
    </subcellularLocation>
</comment>
<dbReference type="GO" id="GO:0042597">
    <property type="term" value="C:periplasmic space"/>
    <property type="evidence" value="ECO:0007669"/>
    <property type="project" value="UniProtKB-SubCell"/>
</dbReference>
<feature type="signal peptide" evidence="7">
    <location>
        <begin position="1"/>
        <end position="35"/>
    </location>
</feature>
<evidence type="ECO:0000313" key="10">
    <source>
        <dbReference type="Proteomes" id="UP000192708"/>
    </source>
</evidence>
<evidence type="ECO:0000256" key="5">
    <source>
        <dbReference type="ARBA" id="ARBA00022764"/>
    </source>
</evidence>
<dbReference type="GO" id="GO:0017038">
    <property type="term" value="P:protein import"/>
    <property type="evidence" value="ECO:0007669"/>
    <property type="project" value="InterPro"/>
</dbReference>
<gene>
    <name evidence="7" type="primary">tolB</name>
    <name evidence="9" type="ORF">SAMN06296008_10149</name>
</gene>
<feature type="domain" description="TolB N-terminal" evidence="8">
    <location>
        <begin position="38"/>
        <end position="136"/>
    </location>
</feature>
<keyword evidence="6 7" id="KW-0131">Cell cycle</keyword>
<evidence type="ECO:0000256" key="2">
    <source>
        <dbReference type="ARBA" id="ARBA00009820"/>
    </source>
</evidence>
<dbReference type="AlphaFoldDB" id="A0A1W1Y1M8"/>